<dbReference type="AlphaFoldDB" id="A0A9J5WNZ1"/>
<protein>
    <submittedName>
        <fullName evidence="1">Uncharacterized protein</fullName>
    </submittedName>
</protein>
<gene>
    <name evidence="1" type="ORF">H5410_057833</name>
</gene>
<keyword evidence="2" id="KW-1185">Reference proteome</keyword>
<comment type="caution">
    <text evidence="1">The sequence shown here is derived from an EMBL/GenBank/DDBJ whole genome shotgun (WGS) entry which is preliminary data.</text>
</comment>
<dbReference type="Proteomes" id="UP000824120">
    <property type="component" value="Chromosome 11"/>
</dbReference>
<name>A0A9J5WNZ1_SOLCO</name>
<sequence>MMFAEYIALCTRYIRFDTFHIAEYIALCMEYIRLFRALEKNLSSDTMNNEEDRGSPNLTSLVE</sequence>
<proteinExistence type="predicted"/>
<evidence type="ECO:0000313" key="2">
    <source>
        <dbReference type="Proteomes" id="UP000824120"/>
    </source>
</evidence>
<evidence type="ECO:0000313" key="1">
    <source>
        <dbReference type="EMBL" id="KAG5577699.1"/>
    </source>
</evidence>
<organism evidence="1 2">
    <name type="scientific">Solanum commersonii</name>
    <name type="common">Commerson's wild potato</name>
    <name type="synonym">Commerson's nightshade</name>
    <dbReference type="NCBI Taxonomy" id="4109"/>
    <lineage>
        <taxon>Eukaryota</taxon>
        <taxon>Viridiplantae</taxon>
        <taxon>Streptophyta</taxon>
        <taxon>Embryophyta</taxon>
        <taxon>Tracheophyta</taxon>
        <taxon>Spermatophyta</taxon>
        <taxon>Magnoliopsida</taxon>
        <taxon>eudicotyledons</taxon>
        <taxon>Gunneridae</taxon>
        <taxon>Pentapetalae</taxon>
        <taxon>asterids</taxon>
        <taxon>lamiids</taxon>
        <taxon>Solanales</taxon>
        <taxon>Solanaceae</taxon>
        <taxon>Solanoideae</taxon>
        <taxon>Solaneae</taxon>
        <taxon>Solanum</taxon>
    </lineage>
</organism>
<accession>A0A9J5WNZ1</accession>
<reference evidence="1 2" key="1">
    <citation type="submission" date="2020-09" db="EMBL/GenBank/DDBJ databases">
        <title>De no assembly of potato wild relative species, Solanum commersonii.</title>
        <authorList>
            <person name="Cho K."/>
        </authorList>
    </citation>
    <scope>NUCLEOTIDE SEQUENCE [LARGE SCALE GENOMIC DNA]</scope>
    <source>
        <strain evidence="1">LZ3.2</strain>
        <tissue evidence="1">Leaf</tissue>
    </source>
</reference>
<dbReference type="EMBL" id="JACXVP010000011">
    <property type="protein sequence ID" value="KAG5577699.1"/>
    <property type="molecule type" value="Genomic_DNA"/>
</dbReference>